<gene>
    <name evidence="1" type="ORF">S03H2_00368</name>
</gene>
<name>X1G032_9ZZZZ</name>
<evidence type="ECO:0000313" key="1">
    <source>
        <dbReference type="EMBL" id="GAH26378.1"/>
    </source>
</evidence>
<dbReference type="AlphaFoldDB" id="X1G032"/>
<accession>X1G032</accession>
<dbReference type="EMBL" id="BARU01000059">
    <property type="protein sequence ID" value="GAH26378.1"/>
    <property type="molecule type" value="Genomic_DNA"/>
</dbReference>
<proteinExistence type="predicted"/>
<comment type="caution">
    <text evidence="1">The sequence shown here is derived from an EMBL/GenBank/DDBJ whole genome shotgun (WGS) entry which is preliminary data.</text>
</comment>
<sequence length="101" mass="11959">MLEKNADNAQFTKMRRLLFELINLIEIKIDVGYILEEIEEITLEIGKINPKGERLGDEMKEVYKSLYRKYKNKLAAFLSPREENQITGKIRNWIQILPSIF</sequence>
<protein>
    <submittedName>
        <fullName evidence="1">Uncharacterized protein</fullName>
    </submittedName>
</protein>
<organism evidence="1">
    <name type="scientific">marine sediment metagenome</name>
    <dbReference type="NCBI Taxonomy" id="412755"/>
    <lineage>
        <taxon>unclassified sequences</taxon>
        <taxon>metagenomes</taxon>
        <taxon>ecological metagenomes</taxon>
    </lineage>
</organism>
<reference evidence="1" key="1">
    <citation type="journal article" date="2014" name="Front. Microbiol.">
        <title>High frequency of phylogenetically diverse reductive dehalogenase-homologous genes in deep subseafloor sedimentary metagenomes.</title>
        <authorList>
            <person name="Kawai M."/>
            <person name="Futagami T."/>
            <person name="Toyoda A."/>
            <person name="Takaki Y."/>
            <person name="Nishi S."/>
            <person name="Hori S."/>
            <person name="Arai W."/>
            <person name="Tsubouchi T."/>
            <person name="Morono Y."/>
            <person name="Uchiyama I."/>
            <person name="Ito T."/>
            <person name="Fujiyama A."/>
            <person name="Inagaki F."/>
            <person name="Takami H."/>
        </authorList>
    </citation>
    <scope>NUCLEOTIDE SEQUENCE</scope>
    <source>
        <strain evidence="1">Expedition CK06-06</strain>
    </source>
</reference>